<dbReference type="InterPro" id="IPR009413">
    <property type="entry name" value="Aegerolysin-typ"/>
</dbReference>
<keyword evidence="4" id="KW-1185">Reference proteome</keyword>
<organism evidence="3 4">
    <name type="scientific">Trichoderma asperellum (strain ATCC 204424 / CBS 433.97 / NBRC 101777)</name>
    <dbReference type="NCBI Taxonomy" id="1042311"/>
    <lineage>
        <taxon>Eukaryota</taxon>
        <taxon>Fungi</taxon>
        <taxon>Dikarya</taxon>
        <taxon>Ascomycota</taxon>
        <taxon>Pezizomycotina</taxon>
        <taxon>Sordariomycetes</taxon>
        <taxon>Hypocreomycetidae</taxon>
        <taxon>Hypocreales</taxon>
        <taxon>Hypocreaceae</taxon>
        <taxon>Trichoderma</taxon>
    </lineage>
</organism>
<name>A0A2T3YUB9_TRIA4</name>
<dbReference type="Gene3D" id="2.60.270.50">
    <property type="match status" value="1"/>
</dbReference>
<evidence type="ECO:0000313" key="3">
    <source>
        <dbReference type="EMBL" id="PTB36172.1"/>
    </source>
</evidence>
<dbReference type="PIRSF" id="PIRSF007951">
    <property type="entry name" value="Hemolysin, aegerolysin type"/>
    <property type="match status" value="1"/>
</dbReference>
<dbReference type="Pfam" id="PF06355">
    <property type="entry name" value="Aegerolysin"/>
    <property type="match status" value="1"/>
</dbReference>
<evidence type="ECO:0000256" key="1">
    <source>
        <dbReference type="ARBA" id="ARBA00010795"/>
    </source>
</evidence>
<dbReference type="STRING" id="1042311.A0A2T3YUB9"/>
<dbReference type="AlphaFoldDB" id="A0A2T3YUB9"/>
<evidence type="ECO:0000256" key="2">
    <source>
        <dbReference type="SAM" id="SignalP"/>
    </source>
</evidence>
<proteinExistence type="inferred from homology"/>
<accession>A0A2T3YUB9</accession>
<dbReference type="OrthoDB" id="2727348at2759"/>
<keyword evidence="2" id="KW-0732">Signal</keyword>
<dbReference type="Proteomes" id="UP000240493">
    <property type="component" value="Unassembled WGS sequence"/>
</dbReference>
<feature type="signal peptide" evidence="2">
    <location>
        <begin position="1"/>
        <end position="21"/>
    </location>
</feature>
<feature type="chain" id="PRO_5015561997" evidence="2">
    <location>
        <begin position="22"/>
        <end position="162"/>
    </location>
</feature>
<gene>
    <name evidence="3" type="ORF">M441DRAFT_177907</name>
</gene>
<evidence type="ECO:0000313" key="4">
    <source>
        <dbReference type="Proteomes" id="UP000240493"/>
    </source>
</evidence>
<protein>
    <submittedName>
        <fullName evidence="3">Uncharacterized protein</fullName>
    </submittedName>
</protein>
<comment type="similarity">
    <text evidence="1">Belongs to the aegerolysin family.</text>
</comment>
<dbReference type="EMBL" id="KZ679271">
    <property type="protein sequence ID" value="PTB36172.1"/>
    <property type="molecule type" value="Genomic_DNA"/>
</dbReference>
<reference evidence="3 4" key="1">
    <citation type="submission" date="2016-07" db="EMBL/GenBank/DDBJ databases">
        <title>Multiple horizontal gene transfer events from other fungi enriched the ability of initially mycotrophic Trichoderma (Ascomycota) to feed on dead plant biomass.</title>
        <authorList>
            <consortium name="DOE Joint Genome Institute"/>
            <person name="Aerts A."/>
            <person name="Atanasova L."/>
            <person name="Chenthamara K."/>
            <person name="Zhang J."/>
            <person name="Grujic M."/>
            <person name="Henrissat B."/>
            <person name="Kuo A."/>
            <person name="Salamov A."/>
            <person name="Lipzen A."/>
            <person name="Labutti K."/>
            <person name="Barry K."/>
            <person name="Miao Y."/>
            <person name="Rahimi M.J."/>
            <person name="Shen Q."/>
            <person name="Grigoriev I.V."/>
            <person name="Kubicek C.P."/>
            <person name="Druzhinina I.S."/>
        </authorList>
    </citation>
    <scope>NUCLEOTIDE SEQUENCE [LARGE SCALE GENOMIC DNA]</scope>
    <source>
        <strain evidence="3 4">CBS 433.97</strain>
    </source>
</reference>
<dbReference type="GO" id="GO:0019836">
    <property type="term" value="P:symbiont-mediated hemolysis of host erythrocyte"/>
    <property type="evidence" value="ECO:0007669"/>
    <property type="project" value="InterPro"/>
</dbReference>
<sequence>MLRSSIIVLITYILFIPVTLAFGEVRTEDQWISIRVYNRMRKDDVSFKNANLAWGKFYSGSKSNEISAAEVDKIVVGPDATKSADSCGRSGALSGTQGSLDLYDGTTRICSLNWDCPWGSSINNFQVSNYVPQKSDYSVAVATWNRGPGAIGNVDITVAKLG</sequence>